<organism evidence="1">
    <name type="scientific">Enterocloster phage PMBT24</name>
    <dbReference type="NCBI Taxonomy" id="3025413"/>
    <lineage>
        <taxon>Viruses</taxon>
        <taxon>Duplodnaviria</taxon>
        <taxon>Heunggongvirae</taxon>
        <taxon>Uroviricota</taxon>
        <taxon>Caudoviricetes</taxon>
    </lineage>
</organism>
<dbReference type="GO" id="GO:0005975">
    <property type="term" value="P:carbohydrate metabolic process"/>
    <property type="evidence" value="ECO:0007669"/>
    <property type="project" value="InterPro"/>
</dbReference>
<dbReference type="EMBL" id="OQ326496">
    <property type="protein sequence ID" value="WDQ45521.1"/>
    <property type="molecule type" value="Genomic_DNA"/>
</dbReference>
<name>A0AAT9TRB8_9CAUD</name>
<accession>A0AAT9TRB8</accession>
<reference evidence="1" key="2">
    <citation type="journal article" date="2024" name="Heliyon">
        <title>Complete genome sequence of the novel virulent phage PMBT24 infecting Enterocloster bolteae from the human gut.</title>
        <authorList>
            <person name="Sprotte S."/>
            <person name="Brinks E."/>
            <person name="Neve H."/>
            <person name="Franz C.M.A.P."/>
        </authorList>
    </citation>
    <scope>NUCLEOTIDE SEQUENCE</scope>
</reference>
<protein>
    <submittedName>
        <fullName evidence="1">Chitin-binding domain type 3</fullName>
    </submittedName>
</protein>
<dbReference type="InterPro" id="IPR036573">
    <property type="entry name" value="CBM_sf_5/12"/>
</dbReference>
<dbReference type="GO" id="GO:0005576">
    <property type="term" value="C:extracellular region"/>
    <property type="evidence" value="ECO:0007669"/>
    <property type="project" value="InterPro"/>
</dbReference>
<reference evidence="1" key="1">
    <citation type="submission" date="2023-01" db="EMBL/GenBank/DDBJ databases">
        <authorList>
            <person name="Sprotte S."/>
            <person name="Brinks E."/>
        </authorList>
    </citation>
    <scope>NUCLEOTIDE SEQUENCE</scope>
</reference>
<dbReference type="GO" id="GO:0030246">
    <property type="term" value="F:carbohydrate binding"/>
    <property type="evidence" value="ECO:0007669"/>
    <property type="project" value="InterPro"/>
</dbReference>
<evidence type="ECO:0000313" key="1">
    <source>
        <dbReference type="EMBL" id="WDQ45521.1"/>
    </source>
</evidence>
<dbReference type="SUPFAM" id="SSF51055">
    <property type="entry name" value="Carbohydrate binding domain"/>
    <property type="match status" value="1"/>
</dbReference>
<dbReference type="GO" id="GO:0004553">
    <property type="term" value="F:hydrolase activity, hydrolyzing O-glycosyl compounds"/>
    <property type="evidence" value="ECO:0007669"/>
    <property type="project" value="InterPro"/>
</dbReference>
<sequence length="248" mass="27810">MSVLYPSLSNTTFPNTIQSFVTFLNITPTDASLIQKYQLAVQSGNMEEAENIFGQIQNGNQKIIDATKLNTLVDTTVALENFFKTDVFPYIDVKQNEWQNIINLFNYKGVYSPVTTYVKNNFVTFTYNGVEYVYIATANPPVGADPTNAAYWRNLSIRGEKGDSGVGMSFLYAWDSTVHYSVQNVVTYGNYVWGATKENQNQAPFEGSEYWSNIGTIRPRVIPITSSYPALQETGDLWFRILTDGGGI</sequence>
<proteinExistence type="predicted"/>